<gene>
    <name evidence="1" type="ORF">S01H1_31480</name>
</gene>
<protein>
    <submittedName>
        <fullName evidence="1">Uncharacterized protein</fullName>
    </submittedName>
</protein>
<organism evidence="1">
    <name type="scientific">marine sediment metagenome</name>
    <dbReference type="NCBI Taxonomy" id="412755"/>
    <lineage>
        <taxon>unclassified sequences</taxon>
        <taxon>metagenomes</taxon>
        <taxon>ecological metagenomes</taxon>
    </lineage>
</organism>
<accession>X0UQD9</accession>
<reference evidence="1" key="1">
    <citation type="journal article" date="2014" name="Front. Microbiol.">
        <title>High frequency of phylogenetically diverse reductive dehalogenase-homologous genes in deep subseafloor sedimentary metagenomes.</title>
        <authorList>
            <person name="Kawai M."/>
            <person name="Futagami T."/>
            <person name="Toyoda A."/>
            <person name="Takaki Y."/>
            <person name="Nishi S."/>
            <person name="Hori S."/>
            <person name="Arai W."/>
            <person name="Tsubouchi T."/>
            <person name="Morono Y."/>
            <person name="Uchiyama I."/>
            <person name="Ito T."/>
            <person name="Fujiyama A."/>
            <person name="Inagaki F."/>
            <person name="Takami H."/>
        </authorList>
    </citation>
    <scope>NUCLEOTIDE SEQUENCE</scope>
    <source>
        <strain evidence="1">Expedition CK06-06</strain>
    </source>
</reference>
<feature type="non-terminal residue" evidence="1">
    <location>
        <position position="157"/>
    </location>
</feature>
<proteinExistence type="predicted"/>
<evidence type="ECO:0000313" key="1">
    <source>
        <dbReference type="EMBL" id="GAF90720.1"/>
    </source>
</evidence>
<comment type="caution">
    <text evidence="1">The sequence shown here is derived from an EMBL/GenBank/DDBJ whole genome shotgun (WGS) entry which is preliminary data.</text>
</comment>
<sequence length="157" mass="17767">MPNIIQGELFRGVSLTGIDFKYTYPEGLNLKPGSVLHEKIKTEILERARESRNQMEKRFASWNEIDKTLTAYVKLSDVEKALKDKTTTSPSTKRPMSIVFPYSYAILETVLTYLILAFIQDPILRYEGVSPEDTVGAILLEKVNDLHCNKTKVGLGI</sequence>
<name>X0UQD9_9ZZZZ</name>
<dbReference type="EMBL" id="BARS01019421">
    <property type="protein sequence ID" value="GAF90720.1"/>
    <property type="molecule type" value="Genomic_DNA"/>
</dbReference>
<dbReference type="AlphaFoldDB" id="X0UQD9"/>